<dbReference type="EMBL" id="JALBCA010000021">
    <property type="protein sequence ID" value="KAI2389897.1"/>
    <property type="molecule type" value="Genomic_DNA"/>
</dbReference>
<evidence type="ECO:0000313" key="1">
    <source>
        <dbReference type="EMBL" id="KAI2389897.1"/>
    </source>
</evidence>
<organism evidence="1">
    <name type="scientific">Ophidiomyces ophidiicola</name>
    <dbReference type="NCBI Taxonomy" id="1387563"/>
    <lineage>
        <taxon>Eukaryota</taxon>
        <taxon>Fungi</taxon>
        <taxon>Dikarya</taxon>
        <taxon>Ascomycota</taxon>
        <taxon>Pezizomycotina</taxon>
        <taxon>Eurotiomycetes</taxon>
        <taxon>Eurotiomycetidae</taxon>
        <taxon>Onygenales</taxon>
        <taxon>Onygenaceae</taxon>
        <taxon>Ophidiomyces</taxon>
    </lineage>
</organism>
<comment type="caution">
    <text evidence="1">The sequence shown here is derived from an EMBL/GenBank/DDBJ whole genome shotgun (WGS) entry which is preliminary data.</text>
</comment>
<proteinExistence type="predicted"/>
<gene>
    <name evidence="1" type="ORF">LOY88_001916</name>
</gene>
<reference evidence="1" key="1">
    <citation type="journal article" date="2022" name="bioRxiv">
        <title>Population genetic analysis of Ophidiomyces ophidiicola, the causative agent of snake fungal disease, indicates recent introductions to the USA.</title>
        <authorList>
            <person name="Ladner J.T."/>
            <person name="Palmer J.M."/>
            <person name="Ettinger C.L."/>
            <person name="Stajich J.E."/>
            <person name="Farrell T.M."/>
            <person name="Glorioso B.M."/>
            <person name="Lawson B."/>
            <person name="Price S.J."/>
            <person name="Stengle A.G."/>
            <person name="Grear D.A."/>
            <person name="Lorch J.M."/>
        </authorList>
    </citation>
    <scope>NUCLEOTIDE SEQUENCE</scope>
    <source>
        <strain evidence="1">NWHC 24266-5</strain>
    </source>
</reference>
<sequence length="227" mass="25159">MRRDEVVHIRSILSNPFQVVPPKAFPGMTESTFLSRSFADQGVKLRIRKEPRTLLLVEAQAARHEAHLANSRRKRQLPRPEDYPPTRYSERPSSAFADRPAPTVVTSMQPATPVQAYTPPDRDYAPYYAPTAKKPRTSLDLSLRGYYDGDGRYNGRPGDHQPSPIASNLLHESPPNAYTQASYHAPVHAASPAAYFDGQAAPTSHPVLPSQPEHPTNGNGYGHKYPA</sequence>
<accession>A0ACB8V1F0</accession>
<name>A0ACB8V1F0_9EURO</name>
<protein>
    <submittedName>
        <fullName evidence="1">Uncharacterized protein</fullName>
    </submittedName>
</protein>